<protein>
    <recommendedName>
        <fullName evidence="10">Fluoride-specific ion channel FluC</fullName>
    </recommendedName>
</protein>
<keyword evidence="4 10" id="KW-1133">Transmembrane helix</keyword>
<name>A0A1L8R796_9ENTE</name>
<evidence type="ECO:0000256" key="8">
    <source>
        <dbReference type="ARBA" id="ARBA00035585"/>
    </source>
</evidence>
<dbReference type="STRING" id="317010.RU96_GL002150"/>
<feature type="binding site" evidence="10">
    <location>
        <position position="75"/>
    </location>
    <ligand>
        <name>Na(+)</name>
        <dbReference type="ChEBI" id="CHEBI:29101"/>
        <note>structural</note>
    </ligand>
</feature>
<dbReference type="PANTHER" id="PTHR28259">
    <property type="entry name" value="FLUORIDE EXPORT PROTEIN 1-RELATED"/>
    <property type="match status" value="1"/>
</dbReference>
<sequence length="127" mass="14027">MDYLIVAFFAFFGGNARYLLGVNLPVVNGFPLGTLAANLLGCFLFSWLVKHIMADKDVNGRLILGVGTGFFGAFTTFSSFALETVKLFETNIFLAFIYLILSIGGGLFAAYLGEKFWRPKANKEDFK</sequence>
<dbReference type="InterPro" id="IPR003691">
    <property type="entry name" value="FluC"/>
</dbReference>
<evidence type="ECO:0000256" key="3">
    <source>
        <dbReference type="ARBA" id="ARBA00022692"/>
    </source>
</evidence>
<reference evidence="11 12" key="1">
    <citation type="submission" date="2014-12" db="EMBL/GenBank/DDBJ databases">
        <title>Draft genome sequences of 29 type strains of Enterococci.</title>
        <authorList>
            <person name="Zhong Z."/>
            <person name="Sun Z."/>
            <person name="Liu W."/>
            <person name="Zhang W."/>
            <person name="Zhang H."/>
        </authorList>
    </citation>
    <scope>NUCLEOTIDE SEQUENCE [LARGE SCALE GENOMIC DNA]</scope>
    <source>
        <strain evidence="11 12">DSM 21207</strain>
    </source>
</reference>
<organism evidence="11 12">
    <name type="scientific">Enterococcus canintestini</name>
    <dbReference type="NCBI Taxonomy" id="317010"/>
    <lineage>
        <taxon>Bacteria</taxon>
        <taxon>Bacillati</taxon>
        <taxon>Bacillota</taxon>
        <taxon>Bacilli</taxon>
        <taxon>Lactobacillales</taxon>
        <taxon>Enterococcaceae</taxon>
        <taxon>Enterococcus</taxon>
    </lineage>
</organism>
<dbReference type="GO" id="GO:0062054">
    <property type="term" value="F:fluoride channel activity"/>
    <property type="evidence" value="ECO:0007669"/>
    <property type="project" value="UniProtKB-UniRule"/>
</dbReference>
<comment type="subcellular location">
    <subcellularLocation>
        <location evidence="1 10">Cell membrane</location>
        <topology evidence="1 10">Multi-pass membrane protein</topology>
    </subcellularLocation>
</comment>
<comment type="function">
    <text evidence="9 10">Fluoride-specific ion channel. Important for reducing fluoride concentration in the cell, thus reducing its toxicity.</text>
</comment>
<feature type="transmembrane region" description="Helical" evidence="10">
    <location>
        <begin position="26"/>
        <end position="49"/>
    </location>
</feature>
<keyword evidence="5 10" id="KW-0472">Membrane</keyword>
<keyword evidence="2 10" id="KW-1003">Cell membrane</keyword>
<keyword evidence="10" id="KW-0915">Sodium</keyword>
<feature type="transmembrane region" description="Helical" evidence="10">
    <location>
        <begin position="61"/>
        <end position="80"/>
    </location>
</feature>
<evidence type="ECO:0000256" key="6">
    <source>
        <dbReference type="ARBA" id="ARBA00023303"/>
    </source>
</evidence>
<comment type="similarity">
    <text evidence="7 10">Belongs to the fluoride channel Fluc/FEX (TC 1.A.43) family.</text>
</comment>
<dbReference type="GO" id="GO:0140114">
    <property type="term" value="P:cellular detoxification of fluoride"/>
    <property type="evidence" value="ECO:0007669"/>
    <property type="project" value="UniProtKB-UniRule"/>
</dbReference>
<feature type="binding site" evidence="10">
    <location>
        <position position="72"/>
    </location>
    <ligand>
        <name>Na(+)</name>
        <dbReference type="ChEBI" id="CHEBI:29101"/>
        <note>structural</note>
    </ligand>
</feature>
<accession>A0A1L8R796</accession>
<keyword evidence="6 10" id="KW-0407">Ion channel</keyword>
<comment type="activity regulation">
    <text evidence="10">Na(+) is not transported, but it plays an essential structural role and its presence is essential for fluoride channel function.</text>
</comment>
<evidence type="ECO:0000256" key="10">
    <source>
        <dbReference type="HAMAP-Rule" id="MF_00454"/>
    </source>
</evidence>
<gene>
    <name evidence="10" type="primary">fluC</name>
    <name evidence="10" type="synonym">crcB</name>
    <name evidence="11" type="ORF">RU96_GL002150</name>
</gene>
<comment type="caution">
    <text evidence="11">The sequence shown here is derived from an EMBL/GenBank/DDBJ whole genome shotgun (WGS) entry which is preliminary data.</text>
</comment>
<dbReference type="GO" id="GO:0046872">
    <property type="term" value="F:metal ion binding"/>
    <property type="evidence" value="ECO:0007669"/>
    <property type="project" value="UniProtKB-KW"/>
</dbReference>
<dbReference type="GO" id="GO:0005886">
    <property type="term" value="C:plasma membrane"/>
    <property type="evidence" value="ECO:0007669"/>
    <property type="project" value="UniProtKB-SubCell"/>
</dbReference>
<evidence type="ECO:0000256" key="2">
    <source>
        <dbReference type="ARBA" id="ARBA00022475"/>
    </source>
</evidence>
<dbReference type="OrthoDB" id="9799631at2"/>
<keyword evidence="10" id="KW-0406">Ion transport</keyword>
<evidence type="ECO:0000313" key="11">
    <source>
        <dbReference type="EMBL" id="OJG15601.1"/>
    </source>
</evidence>
<evidence type="ECO:0000256" key="9">
    <source>
        <dbReference type="ARBA" id="ARBA00049940"/>
    </source>
</evidence>
<dbReference type="HAMAP" id="MF_00454">
    <property type="entry name" value="FluC"/>
    <property type="match status" value="1"/>
</dbReference>
<proteinExistence type="inferred from homology"/>
<keyword evidence="10" id="KW-0813">Transport</keyword>
<keyword evidence="10" id="KW-0479">Metal-binding</keyword>
<evidence type="ECO:0000313" key="12">
    <source>
        <dbReference type="Proteomes" id="UP000182835"/>
    </source>
</evidence>
<evidence type="ECO:0000256" key="5">
    <source>
        <dbReference type="ARBA" id="ARBA00023136"/>
    </source>
</evidence>
<dbReference type="Proteomes" id="UP000182835">
    <property type="component" value="Unassembled WGS sequence"/>
</dbReference>
<evidence type="ECO:0000256" key="4">
    <source>
        <dbReference type="ARBA" id="ARBA00022989"/>
    </source>
</evidence>
<dbReference type="EMBL" id="JXKG01000006">
    <property type="protein sequence ID" value="OJG15601.1"/>
    <property type="molecule type" value="Genomic_DNA"/>
</dbReference>
<dbReference type="PANTHER" id="PTHR28259:SF1">
    <property type="entry name" value="FLUORIDE EXPORT PROTEIN 1-RELATED"/>
    <property type="match status" value="1"/>
</dbReference>
<feature type="transmembrane region" description="Helical" evidence="10">
    <location>
        <begin position="92"/>
        <end position="113"/>
    </location>
</feature>
<comment type="catalytic activity">
    <reaction evidence="8">
        <text>fluoride(in) = fluoride(out)</text>
        <dbReference type="Rhea" id="RHEA:76159"/>
        <dbReference type="ChEBI" id="CHEBI:17051"/>
    </reaction>
    <physiologicalReaction direction="left-to-right" evidence="8">
        <dbReference type="Rhea" id="RHEA:76160"/>
    </physiologicalReaction>
</comment>
<dbReference type="AlphaFoldDB" id="A0A1L8R796"/>
<dbReference type="RefSeq" id="WP_071864492.1">
    <property type="nucleotide sequence ID" value="NZ_JBHLVQ010000029.1"/>
</dbReference>
<evidence type="ECO:0000256" key="1">
    <source>
        <dbReference type="ARBA" id="ARBA00004651"/>
    </source>
</evidence>
<keyword evidence="3 10" id="KW-0812">Transmembrane</keyword>
<evidence type="ECO:0000256" key="7">
    <source>
        <dbReference type="ARBA" id="ARBA00035120"/>
    </source>
</evidence>
<dbReference type="Pfam" id="PF02537">
    <property type="entry name" value="CRCB"/>
    <property type="match status" value="1"/>
</dbReference>